<dbReference type="AlphaFoldDB" id="A0AAN6ZMZ7"/>
<reference evidence="2" key="1">
    <citation type="journal article" date="2023" name="Mol. Phylogenet. Evol.">
        <title>Genome-scale phylogeny and comparative genomics of the fungal order Sordariales.</title>
        <authorList>
            <person name="Hensen N."/>
            <person name="Bonometti L."/>
            <person name="Westerberg I."/>
            <person name="Brannstrom I.O."/>
            <person name="Guillou S."/>
            <person name="Cros-Aarteil S."/>
            <person name="Calhoun S."/>
            <person name="Haridas S."/>
            <person name="Kuo A."/>
            <person name="Mondo S."/>
            <person name="Pangilinan J."/>
            <person name="Riley R."/>
            <person name="LaButti K."/>
            <person name="Andreopoulos B."/>
            <person name="Lipzen A."/>
            <person name="Chen C."/>
            <person name="Yan M."/>
            <person name="Daum C."/>
            <person name="Ng V."/>
            <person name="Clum A."/>
            <person name="Steindorff A."/>
            <person name="Ohm R.A."/>
            <person name="Martin F."/>
            <person name="Silar P."/>
            <person name="Natvig D.O."/>
            <person name="Lalanne C."/>
            <person name="Gautier V."/>
            <person name="Ament-Velasquez S.L."/>
            <person name="Kruys A."/>
            <person name="Hutchinson M.I."/>
            <person name="Powell A.J."/>
            <person name="Barry K."/>
            <person name="Miller A.N."/>
            <person name="Grigoriev I.V."/>
            <person name="Debuchy R."/>
            <person name="Gladieux P."/>
            <person name="Hiltunen Thoren M."/>
            <person name="Johannesson H."/>
        </authorList>
    </citation>
    <scope>NUCLEOTIDE SEQUENCE</scope>
    <source>
        <strain evidence="2">CBS 141.50</strain>
    </source>
</reference>
<dbReference type="GeneID" id="87817049"/>
<evidence type="ECO:0000313" key="3">
    <source>
        <dbReference type="Proteomes" id="UP001302676"/>
    </source>
</evidence>
<dbReference type="InterPro" id="IPR029001">
    <property type="entry name" value="ITPase-like_fam"/>
</dbReference>
<keyword evidence="3" id="KW-1185">Reference proteome</keyword>
<protein>
    <submittedName>
        <fullName evidence="2">Uncharacterized protein</fullName>
    </submittedName>
</protein>
<comment type="caution">
    <text evidence="2">The sequence shown here is derived from an EMBL/GenBank/DDBJ whole genome shotgun (WGS) entry which is preliminary data.</text>
</comment>
<sequence>MSQPQPRRTVNAPAVQGKPAATRTTPQVASTQTTTAKFTPDTTHKLYRLNLPRDIQYLRSITETFAAPDGTAICGPYVPKNDLPEISFPFLPRARVTDAGAANSGNAAPGPQPNPNNVLLVIPTSNESKTKMLLDHLHKIKPPHIKLTHRQIPAKSGVGEQPYDGAGPLGAFTRVLNAIRTLQADPQRRKALLDKRIGTIIVGAIENFMQRPSGPGGRAVDYGVVVFCVVSLMPGADQSGGKWKWSMGVSGGVSAPTEYWKEAETFGFEKNVREHGNVTIGELLHVNAGLDKANWHLQLAGVSRYDLLEDAMKALKVPWPEERRAVAVAGDGAQRRGGGTNGTAVRANGASVRANGAAVRASPEATGRPKQTTQQS</sequence>
<proteinExistence type="predicted"/>
<dbReference type="Gene3D" id="3.90.950.10">
    <property type="match status" value="1"/>
</dbReference>
<organism evidence="2 3">
    <name type="scientific">Dichotomopilus funicola</name>
    <dbReference type="NCBI Taxonomy" id="1934379"/>
    <lineage>
        <taxon>Eukaryota</taxon>
        <taxon>Fungi</taxon>
        <taxon>Dikarya</taxon>
        <taxon>Ascomycota</taxon>
        <taxon>Pezizomycotina</taxon>
        <taxon>Sordariomycetes</taxon>
        <taxon>Sordariomycetidae</taxon>
        <taxon>Sordariales</taxon>
        <taxon>Chaetomiaceae</taxon>
        <taxon>Dichotomopilus</taxon>
    </lineage>
</organism>
<evidence type="ECO:0000313" key="2">
    <source>
        <dbReference type="EMBL" id="KAK4144412.1"/>
    </source>
</evidence>
<dbReference type="Proteomes" id="UP001302676">
    <property type="component" value="Unassembled WGS sequence"/>
</dbReference>
<feature type="region of interest" description="Disordered" evidence="1">
    <location>
        <begin position="1"/>
        <end position="35"/>
    </location>
</feature>
<accession>A0AAN6ZMZ7</accession>
<feature type="region of interest" description="Disordered" evidence="1">
    <location>
        <begin position="329"/>
        <end position="376"/>
    </location>
</feature>
<name>A0AAN6ZMZ7_9PEZI</name>
<dbReference type="EMBL" id="MU853577">
    <property type="protein sequence ID" value="KAK4144412.1"/>
    <property type="molecule type" value="Genomic_DNA"/>
</dbReference>
<reference evidence="2" key="2">
    <citation type="submission" date="2023-05" db="EMBL/GenBank/DDBJ databases">
        <authorList>
            <consortium name="Lawrence Berkeley National Laboratory"/>
            <person name="Steindorff A."/>
            <person name="Hensen N."/>
            <person name="Bonometti L."/>
            <person name="Westerberg I."/>
            <person name="Brannstrom I.O."/>
            <person name="Guillou S."/>
            <person name="Cros-Aarteil S."/>
            <person name="Calhoun S."/>
            <person name="Haridas S."/>
            <person name="Kuo A."/>
            <person name="Mondo S."/>
            <person name="Pangilinan J."/>
            <person name="Riley R."/>
            <person name="Labutti K."/>
            <person name="Andreopoulos B."/>
            <person name="Lipzen A."/>
            <person name="Chen C."/>
            <person name="Yanf M."/>
            <person name="Daum C."/>
            <person name="Ng V."/>
            <person name="Clum A."/>
            <person name="Ohm R."/>
            <person name="Martin F."/>
            <person name="Silar P."/>
            <person name="Natvig D."/>
            <person name="Lalanne C."/>
            <person name="Gautier V."/>
            <person name="Ament-Velasquez S.L."/>
            <person name="Kruys A."/>
            <person name="Hutchinson M.I."/>
            <person name="Powell A.J."/>
            <person name="Barry K."/>
            <person name="Miller A.N."/>
            <person name="Grigoriev I.V."/>
            <person name="Debuchy R."/>
            <person name="Gladieux P."/>
            <person name="Thoren M.H."/>
            <person name="Johannesson H."/>
        </authorList>
    </citation>
    <scope>NUCLEOTIDE SEQUENCE</scope>
    <source>
        <strain evidence="2">CBS 141.50</strain>
    </source>
</reference>
<dbReference type="RefSeq" id="XP_062637783.1">
    <property type="nucleotide sequence ID" value="XM_062780436.1"/>
</dbReference>
<feature type="compositionally biased region" description="Low complexity" evidence="1">
    <location>
        <begin position="22"/>
        <end position="35"/>
    </location>
</feature>
<dbReference type="SUPFAM" id="SSF52972">
    <property type="entry name" value="ITPase-like"/>
    <property type="match status" value="1"/>
</dbReference>
<evidence type="ECO:0000256" key="1">
    <source>
        <dbReference type="SAM" id="MobiDB-lite"/>
    </source>
</evidence>
<gene>
    <name evidence="2" type="ORF">C8A04DRAFT_27869</name>
</gene>